<protein>
    <submittedName>
        <fullName evidence="2">Uncharacterized protein</fullName>
    </submittedName>
</protein>
<comment type="caution">
    <text evidence="2">The sequence shown here is derived from an EMBL/GenBank/DDBJ whole genome shotgun (WGS) entry which is preliminary data.</text>
</comment>
<reference evidence="2" key="1">
    <citation type="journal article" date="2023" name="Mol. Phylogenet. Evol.">
        <title>Genome-scale phylogeny and comparative genomics of the fungal order Sordariales.</title>
        <authorList>
            <person name="Hensen N."/>
            <person name="Bonometti L."/>
            <person name="Westerberg I."/>
            <person name="Brannstrom I.O."/>
            <person name="Guillou S."/>
            <person name="Cros-Aarteil S."/>
            <person name="Calhoun S."/>
            <person name="Haridas S."/>
            <person name="Kuo A."/>
            <person name="Mondo S."/>
            <person name="Pangilinan J."/>
            <person name="Riley R."/>
            <person name="LaButti K."/>
            <person name="Andreopoulos B."/>
            <person name="Lipzen A."/>
            <person name="Chen C."/>
            <person name="Yan M."/>
            <person name="Daum C."/>
            <person name="Ng V."/>
            <person name="Clum A."/>
            <person name="Steindorff A."/>
            <person name="Ohm R.A."/>
            <person name="Martin F."/>
            <person name="Silar P."/>
            <person name="Natvig D.O."/>
            <person name="Lalanne C."/>
            <person name="Gautier V."/>
            <person name="Ament-Velasquez S.L."/>
            <person name="Kruys A."/>
            <person name="Hutchinson M.I."/>
            <person name="Powell A.J."/>
            <person name="Barry K."/>
            <person name="Miller A.N."/>
            <person name="Grigoriev I.V."/>
            <person name="Debuchy R."/>
            <person name="Gladieux P."/>
            <person name="Hiltunen Thoren M."/>
            <person name="Johannesson H."/>
        </authorList>
    </citation>
    <scope>NUCLEOTIDE SEQUENCE</scope>
    <source>
        <strain evidence="2">CBS 990.96</strain>
    </source>
</reference>
<sequence length="322" mass="35144">MPKSKSKDLFIWDALTSPGREWADHKRDRNRRQRDRDGGESGDENGGSSTHNEYYFKRVKASDKKNTCRSANGTTGMIVYSLFVVGGEISPVALVESAGWDDKPQPQPHIYEPIYRDPAQSSRQGQARGQAQGQDRVQNQGQVLGEIREENEAGTETNLRGGQWCQGSWYSQSSFGSGYEGMPSLLHSHMVMMDRYPETGPSQMYGHGQGQGYPVSVSSSSSSVSSDGRSNGGSVASSVLFLKDSPGTSVVNARDPAPAYSKWDDGQNLRRRVSAPPSYVSRVKEEEGGYESGGSADTIRPGGVLRCLVRGGEDGNYWELGR</sequence>
<feature type="region of interest" description="Disordered" evidence="1">
    <location>
        <begin position="21"/>
        <end position="51"/>
    </location>
</feature>
<dbReference type="AlphaFoldDB" id="A0AAN7GNK5"/>
<dbReference type="Proteomes" id="UP001301958">
    <property type="component" value="Unassembled WGS sequence"/>
</dbReference>
<feature type="compositionally biased region" description="Low complexity" evidence="1">
    <location>
        <begin position="119"/>
        <end position="134"/>
    </location>
</feature>
<feature type="region of interest" description="Disordered" evidence="1">
    <location>
        <begin position="273"/>
        <end position="297"/>
    </location>
</feature>
<dbReference type="EMBL" id="MU865433">
    <property type="protein sequence ID" value="KAK4223246.1"/>
    <property type="molecule type" value="Genomic_DNA"/>
</dbReference>
<evidence type="ECO:0000256" key="1">
    <source>
        <dbReference type="SAM" id="MobiDB-lite"/>
    </source>
</evidence>
<keyword evidence="3" id="KW-1185">Reference proteome</keyword>
<gene>
    <name evidence="2" type="ORF">QBC38DRAFT_459534</name>
</gene>
<evidence type="ECO:0000313" key="3">
    <source>
        <dbReference type="Proteomes" id="UP001301958"/>
    </source>
</evidence>
<accession>A0AAN7GNK5</accession>
<evidence type="ECO:0000313" key="2">
    <source>
        <dbReference type="EMBL" id="KAK4223246.1"/>
    </source>
</evidence>
<proteinExistence type="predicted"/>
<name>A0AAN7GNK5_9PEZI</name>
<reference evidence="2" key="2">
    <citation type="submission" date="2023-05" db="EMBL/GenBank/DDBJ databases">
        <authorList>
            <consortium name="Lawrence Berkeley National Laboratory"/>
            <person name="Steindorff A."/>
            <person name="Hensen N."/>
            <person name="Bonometti L."/>
            <person name="Westerberg I."/>
            <person name="Brannstrom I.O."/>
            <person name="Guillou S."/>
            <person name="Cros-Aarteil S."/>
            <person name="Calhoun S."/>
            <person name="Haridas S."/>
            <person name="Kuo A."/>
            <person name="Mondo S."/>
            <person name="Pangilinan J."/>
            <person name="Riley R."/>
            <person name="Labutti K."/>
            <person name="Andreopoulos B."/>
            <person name="Lipzen A."/>
            <person name="Chen C."/>
            <person name="Yanf M."/>
            <person name="Daum C."/>
            <person name="Ng V."/>
            <person name="Clum A."/>
            <person name="Ohm R."/>
            <person name="Martin F."/>
            <person name="Silar P."/>
            <person name="Natvig D."/>
            <person name="Lalanne C."/>
            <person name="Gautier V."/>
            <person name="Ament-Velasquez S.L."/>
            <person name="Kruys A."/>
            <person name="Hutchinson M.I."/>
            <person name="Powell A.J."/>
            <person name="Barry K."/>
            <person name="Miller A.N."/>
            <person name="Grigoriev I.V."/>
            <person name="Debuchy R."/>
            <person name="Gladieux P."/>
            <person name="Thoren M.H."/>
            <person name="Johannesson H."/>
        </authorList>
    </citation>
    <scope>NUCLEOTIDE SEQUENCE</scope>
    <source>
        <strain evidence="2">CBS 990.96</strain>
    </source>
</reference>
<organism evidence="2 3">
    <name type="scientific">Podospora fimiseda</name>
    <dbReference type="NCBI Taxonomy" id="252190"/>
    <lineage>
        <taxon>Eukaryota</taxon>
        <taxon>Fungi</taxon>
        <taxon>Dikarya</taxon>
        <taxon>Ascomycota</taxon>
        <taxon>Pezizomycotina</taxon>
        <taxon>Sordariomycetes</taxon>
        <taxon>Sordariomycetidae</taxon>
        <taxon>Sordariales</taxon>
        <taxon>Podosporaceae</taxon>
        <taxon>Podospora</taxon>
    </lineage>
</organism>
<feature type="region of interest" description="Disordered" evidence="1">
    <location>
        <begin position="118"/>
        <end position="137"/>
    </location>
</feature>
<feature type="compositionally biased region" description="Low complexity" evidence="1">
    <location>
        <begin position="215"/>
        <end position="231"/>
    </location>
</feature>
<feature type="region of interest" description="Disordered" evidence="1">
    <location>
        <begin position="200"/>
        <end position="231"/>
    </location>
</feature>